<evidence type="ECO:0000313" key="16">
    <source>
        <dbReference type="EMBL" id="MBP3966987.1"/>
    </source>
</evidence>
<keyword evidence="17" id="KW-1185">Reference proteome</keyword>
<evidence type="ECO:0000256" key="4">
    <source>
        <dbReference type="ARBA" id="ARBA00022598"/>
    </source>
</evidence>
<evidence type="ECO:0000256" key="2">
    <source>
        <dbReference type="ARBA" id="ARBA00001946"/>
    </source>
</evidence>
<evidence type="ECO:0000256" key="10">
    <source>
        <dbReference type="ARBA" id="ARBA00022984"/>
    </source>
</evidence>
<dbReference type="EC" id="6.3.2.4" evidence="13"/>
<dbReference type="EMBL" id="JAGKSP010000028">
    <property type="protein sequence ID" value="MBP3966987.1"/>
    <property type="molecule type" value="Genomic_DNA"/>
</dbReference>
<comment type="cofactor">
    <cofactor evidence="1">
        <name>Mn(2+)</name>
        <dbReference type="ChEBI" id="CHEBI:29035"/>
    </cofactor>
</comment>
<evidence type="ECO:0000256" key="9">
    <source>
        <dbReference type="ARBA" id="ARBA00022960"/>
    </source>
</evidence>
<dbReference type="InterPro" id="IPR011127">
    <property type="entry name" value="Dala_Dala_lig_N"/>
</dbReference>
<keyword evidence="11" id="KW-0464">Manganese</keyword>
<dbReference type="Proteomes" id="UP000673394">
    <property type="component" value="Unassembled WGS sequence"/>
</dbReference>
<dbReference type="InterPro" id="IPR016185">
    <property type="entry name" value="PreATP-grasp_dom_sf"/>
</dbReference>
<dbReference type="PANTHER" id="PTHR23132:SF25">
    <property type="entry name" value="D-ALANINE--D-ALANINE LIGASE A"/>
    <property type="match status" value="1"/>
</dbReference>
<dbReference type="NCBIfam" id="TIGR01205">
    <property type="entry name" value="D_ala_D_alaTIGR"/>
    <property type="match status" value="1"/>
</dbReference>
<comment type="catalytic activity">
    <reaction evidence="13">
        <text>2 D-alanine + ATP = D-alanyl-D-alanine + ADP + phosphate + H(+)</text>
        <dbReference type="Rhea" id="RHEA:11224"/>
        <dbReference type="ChEBI" id="CHEBI:15378"/>
        <dbReference type="ChEBI" id="CHEBI:30616"/>
        <dbReference type="ChEBI" id="CHEBI:43474"/>
        <dbReference type="ChEBI" id="CHEBI:57416"/>
        <dbReference type="ChEBI" id="CHEBI:57822"/>
        <dbReference type="ChEBI" id="CHEBI:456216"/>
        <dbReference type="EC" id="6.3.2.4"/>
    </reaction>
</comment>
<dbReference type="SUPFAM" id="SSF56059">
    <property type="entry name" value="Glutathione synthetase ATP-binding domain-like"/>
    <property type="match status" value="1"/>
</dbReference>
<dbReference type="InterPro" id="IPR011095">
    <property type="entry name" value="Dala_Dala_lig_C"/>
</dbReference>
<dbReference type="NCBIfam" id="NF002526">
    <property type="entry name" value="PRK01966.1-2"/>
    <property type="match status" value="1"/>
</dbReference>
<keyword evidence="7 14" id="KW-0067">ATP-binding</keyword>
<keyword evidence="12 13" id="KW-0961">Cell wall biogenesis/degradation</keyword>
<protein>
    <recommendedName>
        <fullName evidence="13">D-alanine--D-alanine ligase</fullName>
        <ecNumber evidence="13">6.3.2.4</ecNumber>
    </recommendedName>
    <alternativeName>
        <fullName evidence="13">D-Ala-D-Ala ligase</fullName>
    </alternativeName>
    <alternativeName>
        <fullName evidence="13">D-alanylalanine synthetase</fullName>
    </alternativeName>
</protein>
<proteinExistence type="inferred from homology"/>
<dbReference type="GO" id="GO:0008716">
    <property type="term" value="F:D-alanine-D-alanine ligase activity"/>
    <property type="evidence" value="ECO:0007669"/>
    <property type="project" value="UniProtKB-EC"/>
</dbReference>
<evidence type="ECO:0000256" key="5">
    <source>
        <dbReference type="ARBA" id="ARBA00022723"/>
    </source>
</evidence>
<evidence type="ECO:0000256" key="12">
    <source>
        <dbReference type="ARBA" id="ARBA00023316"/>
    </source>
</evidence>
<dbReference type="SUPFAM" id="SSF52440">
    <property type="entry name" value="PreATP-grasp domain"/>
    <property type="match status" value="1"/>
</dbReference>
<comment type="function">
    <text evidence="13">Cell wall formation.</text>
</comment>
<dbReference type="Gene3D" id="3.40.50.20">
    <property type="match status" value="1"/>
</dbReference>
<reference evidence="16 17" key="1">
    <citation type="submission" date="2021-04" db="EMBL/GenBank/DDBJ databases">
        <title>Paenibacillus sp. DLE-14 whole genome sequence.</title>
        <authorList>
            <person name="Ham Y.J."/>
        </authorList>
    </citation>
    <scope>NUCLEOTIDE SEQUENCE [LARGE SCALE GENOMIC DNA]</scope>
    <source>
        <strain evidence="16 17">DLE-14</strain>
    </source>
</reference>
<keyword evidence="5" id="KW-0479">Metal-binding</keyword>
<sequence length="397" mass="43336">MGEKVRVGLVYGGRSGEHEVSLQTALAVMKAFDYSKYEIKPFYIGKDGEWRAGDTLLAPPSALEQLRLAGGDAIIGTGALMPVFGGQSPEIPDASIDISSVPGAVKISSVGQQVDAVETADDGQIDVVFPLLHGTFGEDGTIQGLFEMANIPYVGAGVLASAVGMDKITMKKVFAQEGLPQCVFRYFNRTQWQKDSDFYIMEIEVALGYPCFVKPANLGSSVGISKARNREELIAAVEYALRFDRKVIVEEFVDAREIEVSVLGNDEPRASVVGEITSSSEFYDYKAKYIDGKSMMHIPANIPAEVSDSVREMALRAFLAIDGSGLSRVDFFLRKEDGQLFINEVNTMPGFTPYSMYPLMWKESGVPYTELLDTLIALAIERHAEKQLIDYSGGTPA</sequence>
<evidence type="ECO:0000313" key="17">
    <source>
        <dbReference type="Proteomes" id="UP000673394"/>
    </source>
</evidence>
<comment type="caution">
    <text evidence="16">The sequence shown here is derived from an EMBL/GenBank/DDBJ whole genome shotgun (WGS) entry which is preliminary data.</text>
</comment>
<comment type="pathway">
    <text evidence="13">Cell wall biogenesis; peptidoglycan biosynthesis.</text>
</comment>
<dbReference type="HAMAP" id="MF_00047">
    <property type="entry name" value="Dala_Dala_lig"/>
    <property type="match status" value="1"/>
</dbReference>
<dbReference type="PROSITE" id="PS00844">
    <property type="entry name" value="DALA_DALA_LIGASE_2"/>
    <property type="match status" value="1"/>
</dbReference>
<dbReference type="Pfam" id="PF01820">
    <property type="entry name" value="Dala_Dala_lig_N"/>
    <property type="match status" value="1"/>
</dbReference>
<keyword evidence="8" id="KW-0460">Magnesium</keyword>
<dbReference type="InterPro" id="IPR005905">
    <property type="entry name" value="D_ala_D_ala"/>
</dbReference>
<keyword evidence="10 13" id="KW-0573">Peptidoglycan synthesis</keyword>
<comment type="similarity">
    <text evidence="3 13">Belongs to the D-alanine--D-alanine ligase family.</text>
</comment>
<evidence type="ECO:0000259" key="15">
    <source>
        <dbReference type="PROSITE" id="PS50975"/>
    </source>
</evidence>
<dbReference type="InterPro" id="IPR011761">
    <property type="entry name" value="ATP-grasp"/>
</dbReference>
<dbReference type="NCBIfam" id="NF002378">
    <property type="entry name" value="PRK01372.1"/>
    <property type="match status" value="1"/>
</dbReference>
<evidence type="ECO:0000256" key="7">
    <source>
        <dbReference type="ARBA" id="ARBA00022840"/>
    </source>
</evidence>
<dbReference type="RefSeq" id="WP_210664155.1">
    <property type="nucleotide sequence ID" value="NZ_JAGKSP010000028.1"/>
</dbReference>
<dbReference type="Gene3D" id="3.30.1490.20">
    <property type="entry name" value="ATP-grasp fold, A domain"/>
    <property type="match status" value="1"/>
</dbReference>
<dbReference type="PROSITE" id="PS00843">
    <property type="entry name" value="DALA_DALA_LIGASE_1"/>
    <property type="match status" value="1"/>
</dbReference>
<dbReference type="PIRSF" id="PIRSF039102">
    <property type="entry name" value="Ddl/VanB"/>
    <property type="match status" value="1"/>
</dbReference>
<comment type="subcellular location">
    <subcellularLocation>
        <location evidence="13">Cytoplasm</location>
    </subcellularLocation>
</comment>
<gene>
    <name evidence="13" type="primary">ddl</name>
    <name evidence="16" type="ORF">I8J30_30340</name>
</gene>
<keyword evidence="6 14" id="KW-0547">Nucleotide-binding</keyword>
<dbReference type="PANTHER" id="PTHR23132">
    <property type="entry name" value="D-ALANINE--D-ALANINE LIGASE"/>
    <property type="match status" value="1"/>
</dbReference>
<evidence type="ECO:0000256" key="3">
    <source>
        <dbReference type="ARBA" id="ARBA00010871"/>
    </source>
</evidence>
<evidence type="ECO:0000256" key="13">
    <source>
        <dbReference type="HAMAP-Rule" id="MF_00047"/>
    </source>
</evidence>
<evidence type="ECO:0000256" key="6">
    <source>
        <dbReference type="ARBA" id="ARBA00022741"/>
    </source>
</evidence>
<evidence type="ECO:0000256" key="8">
    <source>
        <dbReference type="ARBA" id="ARBA00022842"/>
    </source>
</evidence>
<comment type="cofactor">
    <cofactor evidence="2">
        <name>Mg(2+)</name>
        <dbReference type="ChEBI" id="CHEBI:18420"/>
    </cofactor>
</comment>
<evidence type="ECO:0000256" key="14">
    <source>
        <dbReference type="PROSITE-ProRule" id="PRU00409"/>
    </source>
</evidence>
<dbReference type="PROSITE" id="PS50975">
    <property type="entry name" value="ATP_GRASP"/>
    <property type="match status" value="1"/>
</dbReference>
<keyword evidence="13" id="KW-0963">Cytoplasm</keyword>
<organism evidence="16 17">
    <name type="scientific">Paenibacillus lignilyticus</name>
    <dbReference type="NCBI Taxonomy" id="1172615"/>
    <lineage>
        <taxon>Bacteria</taxon>
        <taxon>Bacillati</taxon>
        <taxon>Bacillota</taxon>
        <taxon>Bacilli</taxon>
        <taxon>Bacillales</taxon>
        <taxon>Paenibacillaceae</taxon>
        <taxon>Paenibacillus</taxon>
    </lineage>
</organism>
<keyword evidence="4 13" id="KW-0436">Ligase</keyword>
<dbReference type="InterPro" id="IPR000291">
    <property type="entry name" value="D-Ala_lig_Van_CS"/>
</dbReference>
<dbReference type="InterPro" id="IPR013815">
    <property type="entry name" value="ATP_grasp_subdomain_1"/>
</dbReference>
<dbReference type="Gene3D" id="3.30.470.20">
    <property type="entry name" value="ATP-grasp fold, B domain"/>
    <property type="match status" value="1"/>
</dbReference>
<feature type="domain" description="ATP-grasp" evidence="15">
    <location>
        <begin position="171"/>
        <end position="377"/>
    </location>
</feature>
<dbReference type="NCBIfam" id="NF002528">
    <property type="entry name" value="PRK01966.1-4"/>
    <property type="match status" value="1"/>
</dbReference>
<keyword evidence="9 13" id="KW-0133">Cell shape</keyword>
<accession>A0ABS5CM98</accession>
<dbReference type="Pfam" id="PF07478">
    <property type="entry name" value="Dala_Dala_lig_C"/>
    <property type="match status" value="1"/>
</dbReference>
<evidence type="ECO:0000256" key="1">
    <source>
        <dbReference type="ARBA" id="ARBA00001936"/>
    </source>
</evidence>
<name>A0ABS5CM98_9BACL</name>
<evidence type="ECO:0000256" key="11">
    <source>
        <dbReference type="ARBA" id="ARBA00023211"/>
    </source>
</evidence>